<keyword evidence="5 6" id="KW-0472">Membrane</keyword>
<dbReference type="PANTHER" id="PTHR31885:SF6">
    <property type="entry name" value="GH04784P"/>
    <property type="match status" value="1"/>
</dbReference>
<evidence type="ECO:0000256" key="5">
    <source>
        <dbReference type="ARBA" id="ARBA00023136"/>
    </source>
</evidence>
<protein>
    <submittedName>
        <fullName evidence="7">Lysoplasmalogenase</fullName>
    </submittedName>
</protein>
<feature type="transmembrane region" description="Helical" evidence="6">
    <location>
        <begin position="9"/>
        <end position="28"/>
    </location>
</feature>
<feature type="transmembrane region" description="Helical" evidence="6">
    <location>
        <begin position="193"/>
        <end position="214"/>
    </location>
</feature>
<feature type="transmembrane region" description="Helical" evidence="6">
    <location>
        <begin position="113"/>
        <end position="131"/>
    </location>
</feature>
<comment type="subcellular location">
    <subcellularLocation>
        <location evidence="1">Membrane</location>
        <topology evidence="1">Multi-pass membrane protein</topology>
    </subcellularLocation>
</comment>
<accession>A0ABS7EML5</accession>
<comment type="similarity">
    <text evidence="2">Belongs to the TMEM86 family.</text>
</comment>
<name>A0ABS7EML5_9FLAO</name>
<evidence type="ECO:0000313" key="8">
    <source>
        <dbReference type="Proteomes" id="UP001196136"/>
    </source>
</evidence>
<dbReference type="Pfam" id="PF07947">
    <property type="entry name" value="YhhN"/>
    <property type="match status" value="1"/>
</dbReference>
<sequence length="224" mass="25305">MVAETNKTTWLINIFILVSACLAIYFGLSNERELFTFFKPLTTIFVIAVPFFAPKNGHVTFGRLVIVGLVFCLLGDVLLLFDAYFLFGLGAFLLAHILFSISFVQYMGFYKNWIAFLVLFGIAGVLFYWLRPDLGDLLLPVSIYVLIITFMAWQGVGLYMRKRNNAHALLAMAVLFFMFSDTLLAIAKFKTPFYLSGPLILSTYWLSIGLIANATRKIISTIVK</sequence>
<dbReference type="PROSITE" id="PS51257">
    <property type="entry name" value="PROKAR_LIPOPROTEIN"/>
    <property type="match status" value="1"/>
</dbReference>
<evidence type="ECO:0000256" key="1">
    <source>
        <dbReference type="ARBA" id="ARBA00004141"/>
    </source>
</evidence>
<keyword evidence="4 6" id="KW-1133">Transmembrane helix</keyword>
<dbReference type="RefSeq" id="WP_220112487.1">
    <property type="nucleotide sequence ID" value="NZ_JAHZSV010000003.1"/>
</dbReference>
<dbReference type="EMBL" id="JAHZSV010000003">
    <property type="protein sequence ID" value="MBW8198771.1"/>
    <property type="molecule type" value="Genomic_DNA"/>
</dbReference>
<reference evidence="7 8" key="1">
    <citation type="submission" date="2021-08" db="EMBL/GenBank/DDBJ databases">
        <title>Muricauda profundi sp. nov., a marine bacterium isolated from deep seawater of the Mariana Trench.</title>
        <authorList>
            <person name="Wei Y."/>
        </authorList>
    </citation>
    <scope>NUCLEOTIDE SEQUENCE [LARGE SCALE GENOMIC DNA]</scope>
    <source>
        <strain evidence="7 8">W52</strain>
    </source>
</reference>
<evidence type="ECO:0000256" key="2">
    <source>
        <dbReference type="ARBA" id="ARBA00007375"/>
    </source>
</evidence>
<evidence type="ECO:0000256" key="6">
    <source>
        <dbReference type="SAM" id="Phobius"/>
    </source>
</evidence>
<dbReference type="Proteomes" id="UP001196136">
    <property type="component" value="Unassembled WGS sequence"/>
</dbReference>
<evidence type="ECO:0000256" key="4">
    <source>
        <dbReference type="ARBA" id="ARBA00022989"/>
    </source>
</evidence>
<organism evidence="7 8">
    <name type="scientific">Flagellimonas abyssi</name>
    <dbReference type="NCBI Taxonomy" id="2864871"/>
    <lineage>
        <taxon>Bacteria</taxon>
        <taxon>Pseudomonadati</taxon>
        <taxon>Bacteroidota</taxon>
        <taxon>Flavobacteriia</taxon>
        <taxon>Flavobacteriales</taxon>
        <taxon>Flavobacteriaceae</taxon>
        <taxon>Flagellimonas</taxon>
    </lineage>
</organism>
<evidence type="ECO:0000313" key="7">
    <source>
        <dbReference type="EMBL" id="MBW8198771.1"/>
    </source>
</evidence>
<feature type="transmembrane region" description="Helical" evidence="6">
    <location>
        <begin position="137"/>
        <end position="156"/>
    </location>
</feature>
<gene>
    <name evidence="7" type="ORF">K1F36_02940</name>
</gene>
<keyword evidence="3 6" id="KW-0812">Transmembrane</keyword>
<evidence type="ECO:0000256" key="3">
    <source>
        <dbReference type="ARBA" id="ARBA00022692"/>
    </source>
</evidence>
<feature type="transmembrane region" description="Helical" evidence="6">
    <location>
        <begin position="168"/>
        <end position="187"/>
    </location>
</feature>
<feature type="transmembrane region" description="Helical" evidence="6">
    <location>
        <begin position="60"/>
        <end position="81"/>
    </location>
</feature>
<comment type="caution">
    <text evidence="7">The sequence shown here is derived from an EMBL/GenBank/DDBJ whole genome shotgun (WGS) entry which is preliminary data.</text>
</comment>
<dbReference type="PANTHER" id="PTHR31885">
    <property type="entry name" value="GH04784P"/>
    <property type="match status" value="1"/>
</dbReference>
<feature type="transmembrane region" description="Helical" evidence="6">
    <location>
        <begin position="87"/>
        <end position="106"/>
    </location>
</feature>
<dbReference type="InterPro" id="IPR012506">
    <property type="entry name" value="TMEM86B-like"/>
</dbReference>
<feature type="transmembrane region" description="Helical" evidence="6">
    <location>
        <begin position="34"/>
        <end position="53"/>
    </location>
</feature>
<proteinExistence type="inferred from homology"/>
<keyword evidence="8" id="KW-1185">Reference proteome</keyword>